<accession>A0A2N3LD86</accession>
<gene>
    <name evidence="1" type="ORF">CWO92_24155</name>
</gene>
<evidence type="ECO:0000313" key="1">
    <source>
        <dbReference type="EMBL" id="PKR82497.1"/>
    </source>
</evidence>
<dbReference type="Proteomes" id="UP000233440">
    <property type="component" value="Unassembled WGS sequence"/>
</dbReference>
<dbReference type="EMBL" id="PIQO01000041">
    <property type="protein sequence ID" value="PKR82497.1"/>
    <property type="molecule type" value="Genomic_DNA"/>
</dbReference>
<keyword evidence="2" id="KW-1185">Reference proteome</keyword>
<sequence>MTGTNTFGCWVRQDMGVRCPQYPDFLCTNPCEFPLLFSTEEIGINKILCLIHWSNKIINFFLFLIKNDTVYKGSNNSVKKKL</sequence>
<dbReference type="AlphaFoldDB" id="A0A2N3LD86"/>
<evidence type="ECO:0000313" key="2">
    <source>
        <dbReference type="Proteomes" id="UP000233440"/>
    </source>
</evidence>
<comment type="caution">
    <text evidence="1">The sequence shown here is derived from an EMBL/GenBank/DDBJ whole genome shotgun (WGS) entry which is preliminary data.</text>
</comment>
<proteinExistence type="predicted"/>
<organism evidence="1 2">
    <name type="scientific">Heyndrickxia camelliae</name>
    <dbReference type="NCBI Taxonomy" id="1707093"/>
    <lineage>
        <taxon>Bacteria</taxon>
        <taxon>Bacillati</taxon>
        <taxon>Bacillota</taxon>
        <taxon>Bacilli</taxon>
        <taxon>Bacillales</taxon>
        <taxon>Bacillaceae</taxon>
        <taxon>Heyndrickxia</taxon>
    </lineage>
</organism>
<name>A0A2N3LD86_9BACI</name>
<reference evidence="1 2" key="1">
    <citation type="submission" date="2017-11" db="EMBL/GenBank/DDBJ databases">
        <title>Bacillus camelliae sp. nov., isolated from pu'er tea.</title>
        <authorList>
            <person name="Niu L."/>
        </authorList>
    </citation>
    <scope>NUCLEOTIDE SEQUENCE [LARGE SCALE GENOMIC DNA]</scope>
    <source>
        <strain evidence="1 2">7578-1</strain>
    </source>
</reference>
<protein>
    <submittedName>
        <fullName evidence="1">Uncharacterized protein</fullName>
    </submittedName>
</protein>